<dbReference type="EMBL" id="JACEIB010000006">
    <property type="protein sequence ID" value="MBA2934453.1"/>
    <property type="molecule type" value="Genomic_DNA"/>
</dbReference>
<evidence type="ECO:0000256" key="1">
    <source>
        <dbReference type="SAM" id="MobiDB-lite"/>
    </source>
</evidence>
<name>A0A838L4M2_9SPHN</name>
<evidence type="ECO:0000313" key="3">
    <source>
        <dbReference type="Proteomes" id="UP000570166"/>
    </source>
</evidence>
<gene>
    <name evidence="2" type="ORF">HZF05_10125</name>
</gene>
<feature type="compositionally biased region" description="Basic and acidic residues" evidence="1">
    <location>
        <begin position="32"/>
        <end position="69"/>
    </location>
</feature>
<dbReference type="Proteomes" id="UP000570166">
    <property type="component" value="Unassembled WGS sequence"/>
</dbReference>
<feature type="region of interest" description="Disordered" evidence="1">
    <location>
        <begin position="1"/>
        <end position="69"/>
    </location>
</feature>
<accession>A0A838L4M2</accession>
<keyword evidence="3" id="KW-1185">Reference proteome</keyword>
<reference evidence="2 3" key="1">
    <citation type="submission" date="2020-07" db="EMBL/GenBank/DDBJ databases">
        <authorList>
            <person name="Sun Q."/>
        </authorList>
    </citation>
    <scope>NUCLEOTIDE SEQUENCE [LARGE SCALE GENOMIC DNA]</scope>
    <source>
        <strain evidence="2 3">CGMCC 1.13654</strain>
    </source>
</reference>
<sequence length="69" mass="7512">MPEETRPGIDETQKGRPQHGPAGDARPNPDGADPRARPGQKPEKVEDRPTVSQVKPEDYPDKASGKDLL</sequence>
<protein>
    <submittedName>
        <fullName evidence="2">Uncharacterized protein</fullName>
    </submittedName>
</protein>
<proteinExistence type="predicted"/>
<comment type="caution">
    <text evidence="2">The sequence shown here is derived from an EMBL/GenBank/DDBJ whole genome shotgun (WGS) entry which is preliminary data.</text>
</comment>
<feature type="compositionally biased region" description="Basic and acidic residues" evidence="1">
    <location>
        <begin position="1"/>
        <end position="14"/>
    </location>
</feature>
<dbReference type="RefSeq" id="WP_181638837.1">
    <property type="nucleotide sequence ID" value="NZ_JACEIB010000006.1"/>
</dbReference>
<evidence type="ECO:0000313" key="2">
    <source>
        <dbReference type="EMBL" id="MBA2934453.1"/>
    </source>
</evidence>
<dbReference type="AlphaFoldDB" id="A0A838L4M2"/>
<organism evidence="2 3">
    <name type="scientific">Sphingomonas chungangi</name>
    <dbReference type="NCBI Taxonomy" id="2683589"/>
    <lineage>
        <taxon>Bacteria</taxon>
        <taxon>Pseudomonadati</taxon>
        <taxon>Pseudomonadota</taxon>
        <taxon>Alphaproteobacteria</taxon>
        <taxon>Sphingomonadales</taxon>
        <taxon>Sphingomonadaceae</taxon>
        <taxon>Sphingomonas</taxon>
    </lineage>
</organism>